<dbReference type="AlphaFoldDB" id="A0A6G0SWZ3"/>
<protein>
    <recommendedName>
        <fullName evidence="2">MADF domain-containing protein</fullName>
    </recommendedName>
</protein>
<evidence type="ECO:0000313" key="3">
    <source>
        <dbReference type="EMBL" id="KAE9522782.1"/>
    </source>
</evidence>
<organism evidence="3 4">
    <name type="scientific">Aphis glycines</name>
    <name type="common">Soybean aphid</name>
    <dbReference type="NCBI Taxonomy" id="307491"/>
    <lineage>
        <taxon>Eukaryota</taxon>
        <taxon>Metazoa</taxon>
        <taxon>Ecdysozoa</taxon>
        <taxon>Arthropoda</taxon>
        <taxon>Hexapoda</taxon>
        <taxon>Insecta</taxon>
        <taxon>Pterygota</taxon>
        <taxon>Neoptera</taxon>
        <taxon>Paraneoptera</taxon>
        <taxon>Hemiptera</taxon>
        <taxon>Sternorrhyncha</taxon>
        <taxon>Aphidomorpha</taxon>
        <taxon>Aphidoidea</taxon>
        <taxon>Aphididae</taxon>
        <taxon>Aphidini</taxon>
        <taxon>Aphis</taxon>
        <taxon>Aphis</taxon>
    </lineage>
</organism>
<reference evidence="3 4" key="1">
    <citation type="submission" date="2019-08" db="EMBL/GenBank/DDBJ databases">
        <title>The genome of the soybean aphid Biotype 1, its phylome, world population structure and adaptation to the North American continent.</title>
        <authorList>
            <person name="Giordano R."/>
            <person name="Donthu R.K."/>
            <person name="Hernandez A.G."/>
            <person name="Wright C.L."/>
            <person name="Zimin A.V."/>
        </authorList>
    </citation>
    <scope>NUCLEOTIDE SEQUENCE [LARGE SCALE GENOMIC DNA]</scope>
    <source>
        <tissue evidence="3">Whole aphids</tissue>
    </source>
</reference>
<comment type="caution">
    <text evidence="3">The sequence shown here is derived from an EMBL/GenBank/DDBJ whole genome shotgun (WGS) entry which is preliminary data.</text>
</comment>
<accession>A0A6G0SWZ3</accession>
<evidence type="ECO:0000256" key="1">
    <source>
        <dbReference type="SAM" id="MobiDB-lite"/>
    </source>
</evidence>
<evidence type="ECO:0000313" key="4">
    <source>
        <dbReference type="Proteomes" id="UP000475862"/>
    </source>
</evidence>
<dbReference type="OrthoDB" id="6627348at2759"/>
<feature type="region of interest" description="Disordered" evidence="1">
    <location>
        <begin position="236"/>
        <end position="258"/>
    </location>
</feature>
<dbReference type="EMBL" id="VYZN01000662">
    <property type="protein sequence ID" value="KAE9522782.1"/>
    <property type="molecule type" value="Genomic_DNA"/>
</dbReference>
<sequence>MDIARLITIVQEYEELYNLKHPNYSNQQRRDNIWEEIGKRLNQTGNACKERWTRTRDNHRKALNLRKTKSGQAASKLKPPKYYKELTFLTPYLNDEEERLSNLSPPIGDDSNGDEEELEISRNLNNLDSDTVNESSDTQESQPTSSLLSSRTVGRKSKFVTPQQPTAANVLQEYLSKKEQLNSIQSDPMVEFFINMAKTVKTFPIRDQVHIKAQLFQMVNNVEMSIALTSPTSVSNVTMPPPQSNYSRFSTPSTSKQTSNRTMYFLPTMNETLHIHWPSPVTMSPSPGSNVIMTPSPNSNASMSPISNSSAVMSPLPNSNAIMTLSPSTNEFSYAQDQDNQYLSQFLKFPNINNVSE</sequence>
<evidence type="ECO:0000259" key="2">
    <source>
        <dbReference type="PROSITE" id="PS51029"/>
    </source>
</evidence>
<dbReference type="Proteomes" id="UP000475862">
    <property type="component" value="Unassembled WGS sequence"/>
</dbReference>
<feature type="compositionally biased region" description="Polar residues" evidence="1">
    <location>
        <begin position="125"/>
        <end position="152"/>
    </location>
</feature>
<dbReference type="PROSITE" id="PS51029">
    <property type="entry name" value="MADF"/>
    <property type="match status" value="1"/>
</dbReference>
<keyword evidence="4" id="KW-1185">Reference proteome</keyword>
<name>A0A6G0SWZ3_APHGL</name>
<dbReference type="PANTHER" id="PTHR12243">
    <property type="entry name" value="MADF DOMAIN TRANSCRIPTION FACTOR"/>
    <property type="match status" value="1"/>
</dbReference>
<feature type="region of interest" description="Disordered" evidence="1">
    <location>
        <begin position="125"/>
        <end position="164"/>
    </location>
</feature>
<dbReference type="PANTHER" id="PTHR12243:SF67">
    <property type="entry name" value="COREPRESSOR OF PANGOLIN, ISOFORM A-RELATED"/>
    <property type="match status" value="1"/>
</dbReference>
<gene>
    <name evidence="3" type="ORF">AGLY_016823</name>
</gene>
<dbReference type="Pfam" id="PF10545">
    <property type="entry name" value="MADF_DNA_bdg"/>
    <property type="match status" value="1"/>
</dbReference>
<dbReference type="SMART" id="SM00595">
    <property type="entry name" value="MADF"/>
    <property type="match status" value="1"/>
</dbReference>
<dbReference type="InterPro" id="IPR006578">
    <property type="entry name" value="MADF-dom"/>
</dbReference>
<dbReference type="InterPro" id="IPR039353">
    <property type="entry name" value="TF_Adf1"/>
</dbReference>
<proteinExistence type="predicted"/>
<feature type="domain" description="MADF" evidence="2">
    <location>
        <begin position="5"/>
        <end position="94"/>
    </location>
</feature>